<dbReference type="PANTHER" id="PTHR31259">
    <property type="entry name" value="ENDOSOME-ASSOCIATED TRAFFICKING REGULATOR 1"/>
    <property type="match status" value="1"/>
</dbReference>
<evidence type="ECO:0000256" key="1">
    <source>
        <dbReference type="ARBA" id="ARBA00007791"/>
    </source>
</evidence>
<gene>
    <name evidence="4" type="ORF">VZT92_019536</name>
</gene>
<evidence type="ECO:0000313" key="5">
    <source>
        <dbReference type="Proteomes" id="UP001488805"/>
    </source>
</evidence>
<keyword evidence="5" id="KW-1185">Reference proteome</keyword>
<comment type="caution">
    <text evidence="4">The sequence shown here is derived from an EMBL/GenBank/DDBJ whole genome shotgun (WGS) entry which is preliminary data.</text>
</comment>
<proteinExistence type="inferred from homology"/>
<sequence>MLTSIYQLRDVRARVPTLLQTPEISGLDPEMVYSFHEKLNSIESRDVKRPTTPIQTRCCQERRCEVEASRCAGQRSGLVASEYLNNTASHAHSSIRQLLGEAETLCLVSQLLQSTDKISNLDSES</sequence>
<dbReference type="EMBL" id="JBCEZU010000221">
    <property type="protein sequence ID" value="KAK9523116.1"/>
    <property type="molecule type" value="Genomic_DNA"/>
</dbReference>
<comment type="similarity">
    <text evidence="1">Belongs to the ENTR1 family.</text>
</comment>
<dbReference type="PANTHER" id="PTHR31259:SF3">
    <property type="entry name" value="ENDOSOME-ASSOCIATED-TRAFFICKING REGULATOR 1"/>
    <property type="match status" value="1"/>
</dbReference>
<evidence type="ECO:0000256" key="2">
    <source>
        <dbReference type="ARBA" id="ARBA00016007"/>
    </source>
</evidence>
<dbReference type="GO" id="GO:0005813">
    <property type="term" value="C:centrosome"/>
    <property type="evidence" value="ECO:0007669"/>
    <property type="project" value="TreeGrafter"/>
</dbReference>
<dbReference type="GO" id="GO:0005769">
    <property type="term" value="C:early endosome"/>
    <property type="evidence" value="ECO:0007669"/>
    <property type="project" value="TreeGrafter"/>
</dbReference>
<reference evidence="4 5" key="1">
    <citation type="journal article" date="2024" name="Genome Biol. Evol.">
        <title>Chromosome-level genome assembly of the viviparous eelpout Zoarces viviparus.</title>
        <authorList>
            <person name="Fuhrmann N."/>
            <person name="Brasseur M.V."/>
            <person name="Bakowski C.E."/>
            <person name="Podsiadlowski L."/>
            <person name="Prost S."/>
            <person name="Krehenwinkel H."/>
            <person name="Mayer C."/>
        </authorList>
    </citation>
    <scope>NUCLEOTIDE SEQUENCE [LARGE SCALE GENOMIC DNA]</scope>
    <source>
        <strain evidence="4">NO-MEL_2022_Ind0_liver</strain>
    </source>
</reference>
<protein>
    <recommendedName>
        <fullName evidence="2">Endosome-associated-trafficking regulator 1</fullName>
    </recommendedName>
</protein>
<organism evidence="4 5">
    <name type="scientific">Zoarces viviparus</name>
    <name type="common">Viviparous eelpout</name>
    <name type="synonym">Blennius viviparus</name>
    <dbReference type="NCBI Taxonomy" id="48416"/>
    <lineage>
        <taxon>Eukaryota</taxon>
        <taxon>Metazoa</taxon>
        <taxon>Chordata</taxon>
        <taxon>Craniata</taxon>
        <taxon>Vertebrata</taxon>
        <taxon>Euteleostomi</taxon>
        <taxon>Actinopterygii</taxon>
        <taxon>Neopterygii</taxon>
        <taxon>Teleostei</taxon>
        <taxon>Neoteleostei</taxon>
        <taxon>Acanthomorphata</taxon>
        <taxon>Eupercaria</taxon>
        <taxon>Perciformes</taxon>
        <taxon>Cottioidei</taxon>
        <taxon>Zoarcales</taxon>
        <taxon>Zoarcidae</taxon>
        <taxon>Zoarcinae</taxon>
        <taxon>Zoarces</taxon>
    </lineage>
</organism>
<name>A0AAW1EK65_ZOAVI</name>
<evidence type="ECO:0000256" key="3">
    <source>
        <dbReference type="ARBA" id="ARBA00023054"/>
    </source>
</evidence>
<dbReference type="GO" id="GO:0055037">
    <property type="term" value="C:recycling endosome"/>
    <property type="evidence" value="ECO:0007669"/>
    <property type="project" value="TreeGrafter"/>
</dbReference>
<dbReference type="Proteomes" id="UP001488805">
    <property type="component" value="Unassembled WGS sequence"/>
</dbReference>
<dbReference type="GO" id="GO:1903566">
    <property type="term" value="P:positive regulation of protein localization to cilium"/>
    <property type="evidence" value="ECO:0007669"/>
    <property type="project" value="TreeGrafter"/>
</dbReference>
<dbReference type="AlphaFoldDB" id="A0AAW1EK65"/>
<dbReference type="GO" id="GO:0036064">
    <property type="term" value="C:ciliary basal body"/>
    <property type="evidence" value="ECO:0007669"/>
    <property type="project" value="TreeGrafter"/>
</dbReference>
<dbReference type="InterPro" id="IPR026757">
    <property type="entry name" value="ENTR1"/>
</dbReference>
<accession>A0AAW1EK65</accession>
<keyword evidence="3" id="KW-0175">Coiled coil</keyword>
<dbReference type="GO" id="GO:0030496">
    <property type="term" value="C:midbody"/>
    <property type="evidence" value="ECO:0007669"/>
    <property type="project" value="TreeGrafter"/>
</dbReference>
<evidence type="ECO:0000313" key="4">
    <source>
        <dbReference type="EMBL" id="KAK9523116.1"/>
    </source>
</evidence>
<dbReference type="GO" id="GO:0032465">
    <property type="term" value="P:regulation of cytokinesis"/>
    <property type="evidence" value="ECO:0007669"/>
    <property type="project" value="TreeGrafter"/>
</dbReference>
<dbReference type="GO" id="GO:0045724">
    <property type="term" value="P:positive regulation of cilium assembly"/>
    <property type="evidence" value="ECO:0007669"/>
    <property type="project" value="TreeGrafter"/>
</dbReference>